<evidence type="ECO:0008006" key="6">
    <source>
        <dbReference type="Google" id="ProtNLM"/>
    </source>
</evidence>
<dbReference type="GeneID" id="87958766"/>
<feature type="region of interest" description="Disordered" evidence="1">
    <location>
        <begin position="404"/>
        <end position="460"/>
    </location>
</feature>
<evidence type="ECO:0000259" key="2">
    <source>
        <dbReference type="PROSITE" id="PS50006"/>
    </source>
</evidence>
<reference evidence="4 5" key="1">
    <citation type="submission" date="2024-01" db="EMBL/GenBank/DDBJ databases">
        <title>Comparative genomics of Cryptococcus and Kwoniella reveals pathogenesis evolution and contrasting modes of karyotype evolution via chromosome fusion or intercentromeric recombination.</title>
        <authorList>
            <person name="Coelho M.A."/>
            <person name="David-Palma M."/>
            <person name="Shea T."/>
            <person name="Bowers K."/>
            <person name="McGinley-Smith S."/>
            <person name="Mohammad A.W."/>
            <person name="Gnirke A."/>
            <person name="Yurkov A.M."/>
            <person name="Nowrousian M."/>
            <person name="Sun S."/>
            <person name="Cuomo C.A."/>
            <person name="Heitman J."/>
        </authorList>
    </citation>
    <scope>NUCLEOTIDE SEQUENCE [LARGE SCALE GENOMIC DNA]</scope>
    <source>
        <strain evidence="4">CBS 11374</strain>
    </source>
</reference>
<proteinExistence type="predicted"/>
<feature type="compositionally biased region" description="Basic and acidic residues" evidence="1">
    <location>
        <begin position="353"/>
        <end position="372"/>
    </location>
</feature>
<dbReference type="SUPFAM" id="SSF49879">
    <property type="entry name" value="SMAD/FHA domain"/>
    <property type="match status" value="1"/>
</dbReference>
<dbReference type="Pfam" id="PF00498">
    <property type="entry name" value="FHA"/>
    <property type="match status" value="1"/>
</dbReference>
<dbReference type="InterPro" id="IPR053027">
    <property type="entry name" value="AGGF1"/>
</dbReference>
<organism evidence="4 5">
    <name type="scientific">Kwoniella shivajii</name>
    <dbReference type="NCBI Taxonomy" id="564305"/>
    <lineage>
        <taxon>Eukaryota</taxon>
        <taxon>Fungi</taxon>
        <taxon>Dikarya</taxon>
        <taxon>Basidiomycota</taxon>
        <taxon>Agaricomycotina</taxon>
        <taxon>Tremellomycetes</taxon>
        <taxon>Tremellales</taxon>
        <taxon>Cryptococcaceae</taxon>
        <taxon>Kwoniella</taxon>
    </lineage>
</organism>
<sequence>MTASSDSSSSDTWIYDHLHKVYFHPLTNTYAVPDPVTGQWSYIPSGEFNSTFTSTSALTSTTTNTLQVDSGSENGIRKKTNLNGEDEKEEGEIEDDMGWGGLMDPSKLAQIQIDKEKAGSSKQTSKIIRPTQNQDLRLKEKHPAYTVSEPAPYDDPTLYSYPTDNGIDAEDELGANINGKSKESPNHILRLVVMTSNCLESGQVGLVDTRENGIQLGRDRCEKGGQARIRLKEMEVSKTHCVIYWGKGNDHPPSNGEKGEIENEENWWIVDLGSTHGTFILPPNAIPDVPSTIKSKTKRNRLSEPKHSSKPFKLTHLSRLLIGTTTFEIHIHPSWPCDLCSINNANEIPLDDGQPKLKPASEEVPSEGKGEHGYTIAMDSSQKKQNRELKRKLEMALLKENLMKKNGGGDSIASLTIKEQMDGSQSPKREYLDRSAMRRRLHPPSPPSRSSTTSKAVTPEYTSTTISHDATGVNALSIHNNGPSKFASSLLANQGWTPGSGLGKSNQGRSEPILAEMRNSKKGLGAKGSKAIVDNGDGDWKIRGKQRRWDEISKEGFD</sequence>
<dbReference type="SMART" id="SM00443">
    <property type="entry name" value="G_patch"/>
    <property type="match status" value="1"/>
</dbReference>
<dbReference type="PANTHER" id="PTHR23106:SF24">
    <property type="entry name" value="ANGIOGENIC FACTOR WITH G PATCH AND FHA DOMAINS 1"/>
    <property type="match status" value="1"/>
</dbReference>
<dbReference type="InterPro" id="IPR008984">
    <property type="entry name" value="SMAD_FHA_dom_sf"/>
</dbReference>
<evidence type="ECO:0000313" key="4">
    <source>
        <dbReference type="EMBL" id="WRT69646.1"/>
    </source>
</evidence>
<name>A0ABZ1D746_9TREE</name>
<dbReference type="RefSeq" id="XP_062794385.1">
    <property type="nucleotide sequence ID" value="XM_062938334.1"/>
</dbReference>
<evidence type="ECO:0000256" key="1">
    <source>
        <dbReference type="SAM" id="MobiDB-lite"/>
    </source>
</evidence>
<dbReference type="Gene3D" id="2.60.200.20">
    <property type="match status" value="1"/>
</dbReference>
<dbReference type="Proteomes" id="UP001329825">
    <property type="component" value="Chromosome 9"/>
</dbReference>
<feature type="region of interest" description="Disordered" evidence="1">
    <location>
        <begin position="351"/>
        <end position="374"/>
    </location>
</feature>
<feature type="domain" description="G-patch" evidence="3">
    <location>
        <begin position="483"/>
        <end position="529"/>
    </location>
</feature>
<dbReference type="PANTHER" id="PTHR23106">
    <property type="entry name" value="ANGIOGENIC FACTOR WITH G PATCH AND FHA DOMAINS 1"/>
    <property type="match status" value="1"/>
</dbReference>
<evidence type="ECO:0000313" key="5">
    <source>
        <dbReference type="Proteomes" id="UP001329825"/>
    </source>
</evidence>
<protein>
    <recommendedName>
        <fullName evidence="6">G-patch domain-containing protein</fullName>
    </recommendedName>
</protein>
<dbReference type="InterPro" id="IPR000253">
    <property type="entry name" value="FHA_dom"/>
</dbReference>
<feature type="region of interest" description="Disordered" evidence="1">
    <location>
        <begin position="290"/>
        <end position="309"/>
    </location>
</feature>
<feature type="region of interest" description="Disordered" evidence="1">
    <location>
        <begin position="518"/>
        <end position="538"/>
    </location>
</feature>
<feature type="domain" description="FHA" evidence="2">
    <location>
        <begin position="214"/>
        <end position="280"/>
    </location>
</feature>
<feature type="compositionally biased region" description="Basic and acidic residues" evidence="1">
    <location>
        <begin position="427"/>
        <end position="436"/>
    </location>
</feature>
<dbReference type="PROSITE" id="PS50006">
    <property type="entry name" value="FHA_DOMAIN"/>
    <property type="match status" value="1"/>
</dbReference>
<dbReference type="SMART" id="SM00240">
    <property type="entry name" value="FHA"/>
    <property type="match status" value="1"/>
</dbReference>
<dbReference type="PROSITE" id="PS50174">
    <property type="entry name" value="G_PATCH"/>
    <property type="match status" value="1"/>
</dbReference>
<keyword evidence="5" id="KW-1185">Reference proteome</keyword>
<accession>A0ABZ1D746</accession>
<dbReference type="InterPro" id="IPR000467">
    <property type="entry name" value="G_patch_dom"/>
</dbReference>
<evidence type="ECO:0000259" key="3">
    <source>
        <dbReference type="PROSITE" id="PS50174"/>
    </source>
</evidence>
<dbReference type="EMBL" id="CP141889">
    <property type="protein sequence ID" value="WRT69646.1"/>
    <property type="molecule type" value="Genomic_DNA"/>
</dbReference>
<feature type="region of interest" description="Disordered" evidence="1">
    <location>
        <begin position="65"/>
        <end position="100"/>
    </location>
</feature>
<feature type="compositionally biased region" description="Acidic residues" evidence="1">
    <location>
        <begin position="84"/>
        <end position="97"/>
    </location>
</feature>
<gene>
    <name evidence="4" type="ORF">IL334_006636</name>
</gene>
<dbReference type="Pfam" id="PF01585">
    <property type="entry name" value="G-patch"/>
    <property type="match status" value="1"/>
</dbReference>